<feature type="compositionally biased region" description="Low complexity" evidence="1">
    <location>
        <begin position="184"/>
        <end position="211"/>
    </location>
</feature>
<dbReference type="OrthoDB" id="411251at2759"/>
<dbReference type="CDD" id="cd00130">
    <property type="entry name" value="PAS"/>
    <property type="match status" value="1"/>
</dbReference>
<dbReference type="InterPro" id="IPR035965">
    <property type="entry name" value="PAS-like_dom_sf"/>
</dbReference>
<evidence type="ECO:0000259" key="2">
    <source>
        <dbReference type="PROSITE" id="PS50112"/>
    </source>
</evidence>
<keyword evidence="4" id="KW-1185">Reference proteome</keyword>
<feature type="compositionally biased region" description="Basic residues" evidence="1">
    <location>
        <begin position="405"/>
        <end position="415"/>
    </location>
</feature>
<feature type="domain" description="PAS" evidence="2">
    <location>
        <begin position="41"/>
        <end position="75"/>
    </location>
</feature>
<dbReference type="InterPro" id="IPR013655">
    <property type="entry name" value="PAS_fold_3"/>
</dbReference>
<dbReference type="AlphaFoldDB" id="A0A409WPK2"/>
<dbReference type="PROSITE" id="PS50112">
    <property type="entry name" value="PAS"/>
    <property type="match status" value="1"/>
</dbReference>
<evidence type="ECO:0000313" key="4">
    <source>
        <dbReference type="Proteomes" id="UP000283269"/>
    </source>
</evidence>
<evidence type="ECO:0000313" key="3">
    <source>
        <dbReference type="EMBL" id="PPQ80445.1"/>
    </source>
</evidence>
<feature type="compositionally biased region" description="Low complexity" evidence="1">
    <location>
        <begin position="222"/>
        <end position="243"/>
    </location>
</feature>
<feature type="compositionally biased region" description="Polar residues" evidence="1">
    <location>
        <begin position="263"/>
        <end position="272"/>
    </location>
</feature>
<evidence type="ECO:0000256" key="1">
    <source>
        <dbReference type="SAM" id="MobiDB-lite"/>
    </source>
</evidence>
<dbReference type="STRING" id="93625.A0A409WPK2"/>
<dbReference type="Gene3D" id="3.30.450.20">
    <property type="entry name" value="PAS domain"/>
    <property type="match status" value="1"/>
</dbReference>
<sequence length="486" mass="52697">MNTPTPCLSFIGIVDFSQEVAFSFEHKSPSRLLTAFPRRNGYEPHELIGRPSLELVHPDEFPRVKQLHYDTIQQDKAAVLVYLRMKHKDRFKGYVLMQNTLFKEALFLRGARRTVVHNVLVGSVSFASPGAKALQNASTAQEITVISPVASNFEFRRWHDPSPMPPSPIPPSMAIPQALPMAMALPASPSPSASSWSSSRSPRGSSSPLSPGLGGLRHRSDSGGSASSGRRSRASSRSSLSVSPERRAHTSHIRRGSGGGEPNANTTTTGSTHARGDSNAVPIISFPHLSNKSFRTALILDRFSAHCTIMYCSNDLLISSSDAIGCSFYDFVDAPDEAIVRDWINTVKGWGVNEKGQPSDGGFGFGKFCLITERRDSIERMPDPPSPSRNRRASTSRGATANSRAGRHPHHRGQHHTAASRTAPALTARSAARTAARPQSQSPPQEHARLGLGLGTSQSQAQCEKFKVDAIFSAHSDGLMVILRRA</sequence>
<reference evidence="3 4" key="1">
    <citation type="journal article" date="2018" name="Evol. Lett.">
        <title>Horizontal gene cluster transfer increased hallucinogenic mushroom diversity.</title>
        <authorList>
            <person name="Reynolds H.T."/>
            <person name="Vijayakumar V."/>
            <person name="Gluck-Thaler E."/>
            <person name="Korotkin H.B."/>
            <person name="Matheny P.B."/>
            <person name="Slot J.C."/>
        </authorList>
    </citation>
    <scope>NUCLEOTIDE SEQUENCE [LARGE SCALE GENOMIC DNA]</scope>
    <source>
        <strain evidence="3 4">2631</strain>
    </source>
</reference>
<dbReference type="EMBL" id="NHYD01003329">
    <property type="protein sequence ID" value="PPQ80445.1"/>
    <property type="molecule type" value="Genomic_DNA"/>
</dbReference>
<organism evidence="3 4">
    <name type="scientific">Psilocybe cyanescens</name>
    <dbReference type="NCBI Taxonomy" id="93625"/>
    <lineage>
        <taxon>Eukaryota</taxon>
        <taxon>Fungi</taxon>
        <taxon>Dikarya</taxon>
        <taxon>Basidiomycota</taxon>
        <taxon>Agaricomycotina</taxon>
        <taxon>Agaricomycetes</taxon>
        <taxon>Agaricomycetidae</taxon>
        <taxon>Agaricales</taxon>
        <taxon>Agaricineae</taxon>
        <taxon>Strophariaceae</taxon>
        <taxon>Psilocybe</taxon>
    </lineage>
</organism>
<gene>
    <name evidence="3" type="ORF">CVT25_001772</name>
</gene>
<dbReference type="Proteomes" id="UP000283269">
    <property type="component" value="Unassembled WGS sequence"/>
</dbReference>
<feature type="region of interest" description="Disordered" evidence="1">
    <location>
        <begin position="184"/>
        <end position="278"/>
    </location>
</feature>
<dbReference type="InParanoid" id="A0A409WPK2"/>
<dbReference type="SUPFAM" id="SSF55785">
    <property type="entry name" value="PYP-like sensor domain (PAS domain)"/>
    <property type="match status" value="1"/>
</dbReference>
<dbReference type="InterPro" id="IPR000014">
    <property type="entry name" value="PAS"/>
</dbReference>
<accession>A0A409WPK2</accession>
<protein>
    <recommendedName>
        <fullName evidence="2">PAS domain-containing protein</fullName>
    </recommendedName>
</protein>
<feature type="region of interest" description="Disordered" evidence="1">
    <location>
        <begin position="376"/>
        <end position="451"/>
    </location>
</feature>
<feature type="compositionally biased region" description="Low complexity" evidence="1">
    <location>
        <begin position="417"/>
        <end position="442"/>
    </location>
</feature>
<comment type="caution">
    <text evidence="3">The sequence shown here is derived from an EMBL/GenBank/DDBJ whole genome shotgun (WGS) entry which is preliminary data.</text>
</comment>
<name>A0A409WPK2_PSICY</name>
<dbReference type="Pfam" id="PF08447">
    <property type="entry name" value="PAS_3"/>
    <property type="match status" value="1"/>
</dbReference>
<proteinExistence type="predicted"/>